<accession>D6TUU1</accession>
<name>D6TUU1_KTERA</name>
<gene>
    <name evidence="1" type="ORF">Krac_6450</name>
</gene>
<sequence length="88" mass="9876">MGPINGHSCSIVPHLRRSIASTRQARADVAQQWRPEVTLSRTYSICLRCGSSLFPLNEELVLLPGHLVPRQQKHLTHLACFMPFEKAA</sequence>
<reference evidence="1 2" key="1">
    <citation type="journal article" date="2011" name="Stand. Genomic Sci.">
        <title>Non-contiguous finished genome sequence and contextual data of the filamentous soil bacterium Ktedonobacter racemifer type strain (SOSP1-21).</title>
        <authorList>
            <person name="Chang Y.J."/>
            <person name="Land M."/>
            <person name="Hauser L."/>
            <person name="Chertkov O."/>
            <person name="Del Rio T.G."/>
            <person name="Nolan M."/>
            <person name="Copeland A."/>
            <person name="Tice H."/>
            <person name="Cheng J.F."/>
            <person name="Lucas S."/>
            <person name="Han C."/>
            <person name="Goodwin L."/>
            <person name="Pitluck S."/>
            <person name="Ivanova N."/>
            <person name="Ovchinikova G."/>
            <person name="Pati A."/>
            <person name="Chen A."/>
            <person name="Palaniappan K."/>
            <person name="Mavromatis K."/>
            <person name="Liolios K."/>
            <person name="Brettin T."/>
            <person name="Fiebig A."/>
            <person name="Rohde M."/>
            <person name="Abt B."/>
            <person name="Goker M."/>
            <person name="Detter J.C."/>
            <person name="Woyke T."/>
            <person name="Bristow J."/>
            <person name="Eisen J.A."/>
            <person name="Markowitz V."/>
            <person name="Hugenholtz P."/>
            <person name="Kyrpides N.C."/>
            <person name="Klenk H.P."/>
            <person name="Lapidus A."/>
        </authorList>
    </citation>
    <scope>NUCLEOTIDE SEQUENCE [LARGE SCALE GENOMIC DNA]</scope>
    <source>
        <strain evidence="2">DSM 44963</strain>
    </source>
</reference>
<proteinExistence type="predicted"/>
<evidence type="ECO:0000313" key="1">
    <source>
        <dbReference type="EMBL" id="EFH85267.1"/>
    </source>
</evidence>
<evidence type="ECO:0000313" key="2">
    <source>
        <dbReference type="Proteomes" id="UP000004508"/>
    </source>
</evidence>
<protein>
    <submittedName>
        <fullName evidence="1">Uncharacterized protein</fullName>
    </submittedName>
</protein>
<organism evidence="1 2">
    <name type="scientific">Ktedonobacter racemifer DSM 44963</name>
    <dbReference type="NCBI Taxonomy" id="485913"/>
    <lineage>
        <taxon>Bacteria</taxon>
        <taxon>Bacillati</taxon>
        <taxon>Chloroflexota</taxon>
        <taxon>Ktedonobacteria</taxon>
        <taxon>Ktedonobacterales</taxon>
        <taxon>Ktedonobacteraceae</taxon>
        <taxon>Ktedonobacter</taxon>
    </lineage>
</organism>
<dbReference type="InParanoid" id="D6TUU1"/>
<dbReference type="AlphaFoldDB" id="D6TUU1"/>
<comment type="caution">
    <text evidence="1">The sequence shown here is derived from an EMBL/GenBank/DDBJ whole genome shotgun (WGS) entry which is preliminary data.</text>
</comment>
<dbReference type="EMBL" id="ADVG01000003">
    <property type="protein sequence ID" value="EFH85267.1"/>
    <property type="molecule type" value="Genomic_DNA"/>
</dbReference>
<dbReference type="Proteomes" id="UP000004508">
    <property type="component" value="Unassembled WGS sequence"/>
</dbReference>
<keyword evidence="2" id="KW-1185">Reference proteome</keyword>